<feature type="domain" description="RNA polymerase sigma factor 70 region 4 type 2" evidence="8">
    <location>
        <begin position="104"/>
        <end position="156"/>
    </location>
</feature>
<feature type="region of interest" description="Disordered" evidence="6">
    <location>
        <begin position="159"/>
        <end position="186"/>
    </location>
</feature>
<keyword evidence="5" id="KW-0804">Transcription</keyword>
<keyword evidence="2" id="KW-0805">Transcription regulation</keyword>
<dbReference type="Gene3D" id="1.10.10.10">
    <property type="entry name" value="Winged helix-like DNA-binding domain superfamily/Winged helix DNA-binding domain"/>
    <property type="match status" value="1"/>
</dbReference>
<dbReference type="CDD" id="cd06171">
    <property type="entry name" value="Sigma70_r4"/>
    <property type="match status" value="1"/>
</dbReference>
<dbReference type="InterPro" id="IPR036388">
    <property type="entry name" value="WH-like_DNA-bd_sf"/>
</dbReference>
<comment type="caution">
    <text evidence="9">The sequence shown here is derived from an EMBL/GenBank/DDBJ whole genome shotgun (WGS) entry which is preliminary data.</text>
</comment>
<dbReference type="PANTHER" id="PTHR43133:SF50">
    <property type="entry name" value="ECF RNA POLYMERASE SIGMA FACTOR SIGM"/>
    <property type="match status" value="1"/>
</dbReference>
<name>A0ABV7YAV1_9ACTN</name>
<evidence type="ECO:0000259" key="7">
    <source>
        <dbReference type="Pfam" id="PF04542"/>
    </source>
</evidence>
<accession>A0ABV7YAV1</accession>
<dbReference type="SUPFAM" id="SSF88946">
    <property type="entry name" value="Sigma2 domain of RNA polymerase sigma factors"/>
    <property type="match status" value="1"/>
</dbReference>
<evidence type="ECO:0000256" key="6">
    <source>
        <dbReference type="SAM" id="MobiDB-lite"/>
    </source>
</evidence>
<proteinExistence type="inferred from homology"/>
<comment type="similarity">
    <text evidence="1">Belongs to the sigma-70 factor family. ECF subfamily.</text>
</comment>
<organism evidence="9 10">
    <name type="scientific">Tenggerimyces flavus</name>
    <dbReference type="NCBI Taxonomy" id="1708749"/>
    <lineage>
        <taxon>Bacteria</taxon>
        <taxon>Bacillati</taxon>
        <taxon>Actinomycetota</taxon>
        <taxon>Actinomycetes</taxon>
        <taxon>Propionibacteriales</taxon>
        <taxon>Nocardioidaceae</taxon>
        <taxon>Tenggerimyces</taxon>
    </lineage>
</organism>
<keyword evidence="4" id="KW-0238">DNA-binding</keyword>
<dbReference type="Proteomes" id="UP001595699">
    <property type="component" value="Unassembled WGS sequence"/>
</dbReference>
<feature type="domain" description="RNA polymerase sigma-70 region 2" evidence="7">
    <location>
        <begin position="15"/>
        <end position="79"/>
    </location>
</feature>
<dbReference type="SUPFAM" id="SSF88659">
    <property type="entry name" value="Sigma3 and sigma4 domains of RNA polymerase sigma factors"/>
    <property type="match status" value="1"/>
</dbReference>
<keyword evidence="3" id="KW-0731">Sigma factor</keyword>
<dbReference type="NCBIfam" id="TIGR02937">
    <property type="entry name" value="sigma70-ECF"/>
    <property type="match status" value="1"/>
</dbReference>
<dbReference type="InterPro" id="IPR014325">
    <property type="entry name" value="RNA_pol_sigma-E_actinobac"/>
</dbReference>
<protein>
    <submittedName>
        <fullName evidence="9">SigE family RNA polymerase sigma factor</fullName>
    </submittedName>
</protein>
<dbReference type="Gene3D" id="1.10.1740.10">
    <property type="match status" value="1"/>
</dbReference>
<dbReference type="InterPro" id="IPR039425">
    <property type="entry name" value="RNA_pol_sigma-70-like"/>
</dbReference>
<dbReference type="InterPro" id="IPR014284">
    <property type="entry name" value="RNA_pol_sigma-70_dom"/>
</dbReference>
<dbReference type="PANTHER" id="PTHR43133">
    <property type="entry name" value="RNA POLYMERASE ECF-TYPE SIGMA FACTO"/>
    <property type="match status" value="1"/>
</dbReference>
<evidence type="ECO:0000313" key="9">
    <source>
        <dbReference type="EMBL" id="MFC3761474.1"/>
    </source>
</evidence>
<dbReference type="EMBL" id="JBHRZH010000009">
    <property type="protein sequence ID" value="MFC3761474.1"/>
    <property type="molecule type" value="Genomic_DNA"/>
</dbReference>
<dbReference type="InterPro" id="IPR013325">
    <property type="entry name" value="RNA_pol_sigma_r2"/>
</dbReference>
<evidence type="ECO:0000256" key="2">
    <source>
        <dbReference type="ARBA" id="ARBA00023015"/>
    </source>
</evidence>
<evidence type="ECO:0000259" key="8">
    <source>
        <dbReference type="Pfam" id="PF08281"/>
    </source>
</evidence>
<dbReference type="RefSeq" id="WP_205113894.1">
    <property type="nucleotide sequence ID" value="NZ_JAFBCM010000001.1"/>
</dbReference>
<dbReference type="InterPro" id="IPR013249">
    <property type="entry name" value="RNA_pol_sigma70_r4_t2"/>
</dbReference>
<dbReference type="InterPro" id="IPR013324">
    <property type="entry name" value="RNA_pol_sigma_r3/r4-like"/>
</dbReference>
<dbReference type="Pfam" id="PF04542">
    <property type="entry name" value="Sigma70_r2"/>
    <property type="match status" value="1"/>
</dbReference>
<evidence type="ECO:0000256" key="4">
    <source>
        <dbReference type="ARBA" id="ARBA00023125"/>
    </source>
</evidence>
<evidence type="ECO:0000256" key="1">
    <source>
        <dbReference type="ARBA" id="ARBA00010641"/>
    </source>
</evidence>
<evidence type="ECO:0000256" key="5">
    <source>
        <dbReference type="ARBA" id="ARBA00023163"/>
    </source>
</evidence>
<keyword evidence="10" id="KW-1185">Reference proteome</keyword>
<gene>
    <name evidence="9" type="ORF">ACFOUW_11545</name>
</gene>
<dbReference type="Pfam" id="PF08281">
    <property type="entry name" value="Sigma70_r4_2"/>
    <property type="match status" value="1"/>
</dbReference>
<dbReference type="NCBIfam" id="TIGR02983">
    <property type="entry name" value="SigE-fam_strep"/>
    <property type="match status" value="1"/>
</dbReference>
<evidence type="ECO:0000256" key="3">
    <source>
        <dbReference type="ARBA" id="ARBA00023082"/>
    </source>
</evidence>
<sequence length="186" mass="20742">MTAPEERATTLEALFAERYAELTRLAYLLTGDRDQAEDLAQDAFLRAWPRLDRLRNAEAAPAYLRATVVNLVKQGFRRRLVERKHAPAPMDPEPAPDEHSSASMDLARIIRELPIRKRACVVLRYYADLSEEETAAVLGVSVGTVKSQTHRALRQLAKRLDETPGRVESGGDPLSTRAGDGRATHE</sequence>
<feature type="region of interest" description="Disordered" evidence="6">
    <location>
        <begin position="83"/>
        <end position="102"/>
    </location>
</feature>
<reference evidence="10" key="1">
    <citation type="journal article" date="2019" name="Int. J. Syst. Evol. Microbiol.">
        <title>The Global Catalogue of Microorganisms (GCM) 10K type strain sequencing project: providing services to taxonomists for standard genome sequencing and annotation.</title>
        <authorList>
            <consortium name="The Broad Institute Genomics Platform"/>
            <consortium name="The Broad Institute Genome Sequencing Center for Infectious Disease"/>
            <person name="Wu L."/>
            <person name="Ma J."/>
        </authorList>
    </citation>
    <scope>NUCLEOTIDE SEQUENCE [LARGE SCALE GENOMIC DNA]</scope>
    <source>
        <strain evidence="10">CGMCC 4.7241</strain>
    </source>
</reference>
<dbReference type="InterPro" id="IPR007627">
    <property type="entry name" value="RNA_pol_sigma70_r2"/>
</dbReference>
<evidence type="ECO:0000313" key="10">
    <source>
        <dbReference type="Proteomes" id="UP001595699"/>
    </source>
</evidence>